<sequence>MARRYDGTTDELIVQPVSHRCIADMILRMSSLRRATPVLWRSYHLMASRDLSLSQHLPKMRLASLFLAVAGLVRAQIRYKCVGYSDCYVGCFSPPGAPLPYAVQAEQVATLVKLSFYNKYLPQGRKLSCSVTPSEGFPGENCVAEESAAEPSGNIFLVEHSGPLNLTPASFSPDIMAFTTCCKVVRRTSHRLDVHPPTSVKPWSFVEREPLVRVVCQAPTGPGEVSSICHRYFPRPFQASCMIAPNGCQKMYAAVRDGFCGWPKSQAESTAPLSANG</sequence>
<organism evidence="1 2">
    <name type="scientific">Mixia osmundae (strain CBS 9802 / IAM 14324 / JCM 22182 / KY 12970)</name>
    <dbReference type="NCBI Taxonomy" id="764103"/>
    <lineage>
        <taxon>Eukaryota</taxon>
        <taxon>Fungi</taxon>
        <taxon>Dikarya</taxon>
        <taxon>Basidiomycota</taxon>
        <taxon>Pucciniomycotina</taxon>
        <taxon>Mixiomycetes</taxon>
        <taxon>Mixiales</taxon>
        <taxon>Mixiaceae</taxon>
        <taxon>Mixia</taxon>
    </lineage>
</organism>
<accession>G7E6S0</accession>
<evidence type="ECO:0000313" key="1">
    <source>
        <dbReference type="EMBL" id="GAA98530.1"/>
    </source>
</evidence>
<comment type="caution">
    <text evidence="1">The sequence shown here is derived from an EMBL/GenBank/DDBJ whole genome shotgun (WGS) entry which is preliminary data.</text>
</comment>
<name>G7E6S0_MIXOS</name>
<dbReference type="EMBL" id="BABT02000153">
    <property type="protein sequence ID" value="GAA98530.1"/>
    <property type="molecule type" value="Genomic_DNA"/>
</dbReference>
<reference evidence="1 2" key="2">
    <citation type="journal article" date="2012" name="Open Biol.">
        <title>Characteristics of nucleosomes and linker DNA regions on the genome of the basidiomycete Mixia osmundae revealed by mono- and dinucleosome mapping.</title>
        <authorList>
            <person name="Nishida H."/>
            <person name="Kondo S."/>
            <person name="Matsumoto T."/>
            <person name="Suzuki Y."/>
            <person name="Yoshikawa H."/>
            <person name="Taylor T.D."/>
            <person name="Sugiyama J."/>
        </authorList>
    </citation>
    <scope>NUCLEOTIDE SEQUENCE [LARGE SCALE GENOMIC DNA]</scope>
    <source>
        <strain evidence="2">CBS 9802 / IAM 14324 / JCM 22182 / KY 12970</strain>
    </source>
</reference>
<reference evidence="1 2" key="1">
    <citation type="journal article" date="2011" name="J. Gen. Appl. Microbiol.">
        <title>Draft genome sequencing of the enigmatic basidiomycete Mixia osmundae.</title>
        <authorList>
            <person name="Nishida H."/>
            <person name="Nagatsuka Y."/>
            <person name="Sugiyama J."/>
        </authorList>
    </citation>
    <scope>NUCLEOTIDE SEQUENCE [LARGE SCALE GENOMIC DNA]</scope>
    <source>
        <strain evidence="2">CBS 9802 / IAM 14324 / JCM 22182 / KY 12970</strain>
    </source>
</reference>
<dbReference type="Proteomes" id="UP000009131">
    <property type="component" value="Unassembled WGS sequence"/>
</dbReference>
<gene>
    <name evidence="1" type="primary">Mo05217</name>
    <name evidence="1" type="ORF">E5Q_05217</name>
</gene>
<dbReference type="InParanoid" id="G7E6S0"/>
<protein>
    <submittedName>
        <fullName evidence="1">Uncharacterized protein</fullName>
    </submittedName>
</protein>
<keyword evidence="2" id="KW-1185">Reference proteome</keyword>
<proteinExistence type="predicted"/>
<dbReference type="HOGENOM" id="CLU_1005046_0_0_1"/>
<evidence type="ECO:0000313" key="2">
    <source>
        <dbReference type="Proteomes" id="UP000009131"/>
    </source>
</evidence>
<dbReference type="RefSeq" id="XP_014567651.1">
    <property type="nucleotide sequence ID" value="XM_014712165.1"/>
</dbReference>
<dbReference type="AlphaFoldDB" id="G7E6S0"/>